<dbReference type="PANTHER" id="PTHR34105">
    <property type="entry name" value="PROLINE-, GLUTAMIC ACID- AND LEUCINE-RICH PROTEIN 1"/>
    <property type="match status" value="1"/>
</dbReference>
<evidence type="ECO:0000256" key="1">
    <source>
        <dbReference type="ARBA" id="ARBA00004123"/>
    </source>
</evidence>
<evidence type="ECO:0000256" key="2">
    <source>
        <dbReference type="ARBA" id="ARBA00010511"/>
    </source>
</evidence>
<dbReference type="EMBL" id="JAKWFO010000005">
    <property type="protein sequence ID" value="KAI9635362.1"/>
    <property type="molecule type" value="Genomic_DNA"/>
</dbReference>
<reference evidence="7" key="1">
    <citation type="journal article" date="2022" name="G3 (Bethesda)">
        <title>High quality genome of the basidiomycete yeast Dioszegia hungarica PDD-24b-2 isolated from cloud water.</title>
        <authorList>
            <person name="Jarrige D."/>
            <person name="Haridas S."/>
            <person name="Bleykasten-Grosshans C."/>
            <person name="Joly M."/>
            <person name="Nadalig T."/>
            <person name="Sancelme M."/>
            <person name="Vuilleumier S."/>
            <person name="Grigoriev I.V."/>
            <person name="Amato P."/>
            <person name="Bringel F."/>
        </authorList>
    </citation>
    <scope>NUCLEOTIDE SEQUENCE</scope>
    <source>
        <strain evidence="7">PDD-24b-2</strain>
    </source>
</reference>
<gene>
    <name evidence="7" type="ORF">MKK02DRAFT_44049</name>
</gene>
<dbReference type="Proteomes" id="UP001164286">
    <property type="component" value="Unassembled WGS sequence"/>
</dbReference>
<dbReference type="GO" id="GO:0006364">
    <property type="term" value="P:rRNA processing"/>
    <property type="evidence" value="ECO:0007669"/>
    <property type="project" value="TreeGrafter"/>
</dbReference>
<dbReference type="PANTHER" id="PTHR34105:SF1">
    <property type="entry name" value="PROLINE-, GLUTAMIC ACID- AND LEUCINE-RICH PROTEIN 1"/>
    <property type="match status" value="1"/>
</dbReference>
<dbReference type="InterPro" id="IPR012583">
    <property type="entry name" value="RIX1_N"/>
</dbReference>
<evidence type="ECO:0000256" key="3">
    <source>
        <dbReference type="ARBA" id="ARBA00021502"/>
    </source>
</evidence>
<feature type="compositionally biased region" description="Acidic residues" evidence="5">
    <location>
        <begin position="743"/>
        <end position="773"/>
    </location>
</feature>
<comment type="subcellular location">
    <subcellularLocation>
        <location evidence="1">Nucleus</location>
    </subcellularLocation>
</comment>
<dbReference type="RefSeq" id="XP_052945139.1">
    <property type="nucleotide sequence ID" value="XM_053092743.1"/>
</dbReference>
<evidence type="ECO:0000256" key="4">
    <source>
        <dbReference type="ARBA" id="ARBA00023242"/>
    </source>
</evidence>
<evidence type="ECO:0000259" key="6">
    <source>
        <dbReference type="Pfam" id="PF08167"/>
    </source>
</evidence>
<evidence type="ECO:0000313" key="8">
    <source>
        <dbReference type="Proteomes" id="UP001164286"/>
    </source>
</evidence>
<dbReference type="Gene3D" id="1.25.10.10">
    <property type="entry name" value="Leucine-rich Repeat Variant"/>
    <property type="match status" value="1"/>
</dbReference>
<dbReference type="AlphaFoldDB" id="A0AA38H7H0"/>
<keyword evidence="8" id="KW-1185">Reference proteome</keyword>
<name>A0AA38H7H0_9TREE</name>
<feature type="domain" description="Pre-rRNA-processing protein RIX1 N-terminal" evidence="6">
    <location>
        <begin position="20"/>
        <end position="205"/>
    </location>
</feature>
<comment type="similarity">
    <text evidence="2">Belongs to the RIX1/PELP1 family.</text>
</comment>
<dbReference type="Pfam" id="PF08167">
    <property type="entry name" value="RIX1"/>
    <property type="match status" value="1"/>
</dbReference>
<feature type="region of interest" description="Disordered" evidence="5">
    <location>
        <begin position="652"/>
        <end position="690"/>
    </location>
</feature>
<organism evidence="7 8">
    <name type="scientific">Dioszegia hungarica</name>
    <dbReference type="NCBI Taxonomy" id="4972"/>
    <lineage>
        <taxon>Eukaryota</taxon>
        <taxon>Fungi</taxon>
        <taxon>Dikarya</taxon>
        <taxon>Basidiomycota</taxon>
        <taxon>Agaricomycotina</taxon>
        <taxon>Tremellomycetes</taxon>
        <taxon>Tremellales</taxon>
        <taxon>Bulleribasidiaceae</taxon>
        <taxon>Dioszegia</taxon>
    </lineage>
</organism>
<feature type="region of interest" description="Disordered" evidence="5">
    <location>
        <begin position="730"/>
        <end position="773"/>
    </location>
</feature>
<protein>
    <recommendedName>
        <fullName evidence="3">Pre-rRNA-processing protein RIX1</fullName>
    </recommendedName>
</protein>
<evidence type="ECO:0000313" key="7">
    <source>
        <dbReference type="EMBL" id="KAI9635362.1"/>
    </source>
</evidence>
<evidence type="ECO:0000256" key="5">
    <source>
        <dbReference type="SAM" id="MobiDB-lite"/>
    </source>
</evidence>
<comment type="caution">
    <text evidence="7">The sequence shown here is derived from an EMBL/GenBank/DDBJ whole genome shotgun (WGS) entry which is preliminary data.</text>
</comment>
<dbReference type="InterPro" id="IPR011989">
    <property type="entry name" value="ARM-like"/>
</dbReference>
<dbReference type="SUPFAM" id="SSF48371">
    <property type="entry name" value="ARM repeat"/>
    <property type="match status" value="1"/>
</dbReference>
<keyword evidence="4" id="KW-0539">Nucleus</keyword>
<feature type="compositionally biased region" description="Pro residues" evidence="5">
    <location>
        <begin position="669"/>
        <end position="686"/>
    </location>
</feature>
<dbReference type="GO" id="GO:0005634">
    <property type="term" value="C:nucleus"/>
    <property type="evidence" value="ECO:0007669"/>
    <property type="project" value="UniProtKB-SubCell"/>
</dbReference>
<proteinExistence type="inferred from homology"/>
<accession>A0AA38H7H0</accession>
<dbReference type="InterPro" id="IPR016024">
    <property type="entry name" value="ARM-type_fold"/>
</dbReference>
<sequence length="773" mass="82426">MEGSSGNASASSIFPLITSLPLTSPSLLALLSRHRPFSRPSLLPSSATRFLARITSSILARDTLAEEKHAALHIAKELVLQDTEGWVLAGWGKEWVGSTLGALSSASMTLSSVSAYLSLLQTLVLASPQSPSFERESIHPIMGKLSTTLLKLLDRAASQAEGNQDVLHDLLQTTRLILVHAPAAFRPAVNTLRALLLPLIVYQSSSVHSDIRDSAISLLTILYHTQGKAQVAQGWRAEMGDGLLGVGACLDAIVADGWQGDARAAQTALPPGLAPFPADTPSRLPVALIKPPSQTTSRPVPVPIAHIVRLAIRCLDLTLDTPTVPYISPQHHANLVACLPRIWTSGMMLLGNVATACGDHLLPHLTDILDTTLHLAEITPDTSTQSHTQLLRLHNIFLDIFPSATWYPEHPARLLKLCISKLSPLLDSTAPVNTSLATANGAGGKKGKKRARGEEDGLLASLEGREGRRIGVEGAVALEALQLISKVHPTPLLPPSLLMLSIRLHLALYLSLPTFGARRFADPAIQVRLIRSVRMVLQEACLMVEESGHSQGWKSVVLSVLEPNQGRLAPLLHPQLPAISRPAPPLSSLHFFTVESEEEAIIREELGLGTAASICEAADEDEGMEAEGAVDTVVVPVAPNDVRAGKKDVADVNLPSLNPGHTVLQTPSAPQPGHYPPAPAPAPTSAPAPVLTPQAVPAAQVQEAIPAKVEETGMGSEEFISFDTIPVEAGPSRVIKIDNKMDVDDDGSDHEIPDLDSELSGFEDDDDDDEEEE</sequence>
<dbReference type="GeneID" id="77731948"/>